<evidence type="ECO:0000256" key="2">
    <source>
        <dbReference type="ARBA" id="ARBA00010050"/>
    </source>
</evidence>
<keyword evidence="3" id="KW-0813">Transport</keyword>
<dbReference type="OrthoDB" id="26569at2759"/>
<dbReference type="InterPro" id="IPR011990">
    <property type="entry name" value="TPR-like_helical_dom_sf"/>
</dbReference>
<gene>
    <name evidence="10" type="ORF">OFUS_LOCUS7185</name>
</gene>
<evidence type="ECO:0000256" key="4">
    <source>
        <dbReference type="ARBA" id="ARBA00022892"/>
    </source>
</evidence>
<evidence type="ECO:0000256" key="6">
    <source>
        <dbReference type="ARBA" id="ARBA00023136"/>
    </source>
</evidence>
<evidence type="ECO:0000256" key="1">
    <source>
        <dbReference type="ARBA" id="ARBA00004170"/>
    </source>
</evidence>
<dbReference type="Proteomes" id="UP000749559">
    <property type="component" value="Unassembled WGS sequence"/>
</dbReference>
<dbReference type="GO" id="GO:0006886">
    <property type="term" value="P:intracellular protein transport"/>
    <property type="evidence" value="ECO:0007669"/>
    <property type="project" value="InterPro"/>
</dbReference>
<dbReference type="GO" id="GO:0031201">
    <property type="term" value="C:SNARE complex"/>
    <property type="evidence" value="ECO:0007669"/>
    <property type="project" value="TreeGrafter"/>
</dbReference>
<dbReference type="InterPro" id="IPR000744">
    <property type="entry name" value="NSF_attach"/>
</dbReference>
<evidence type="ECO:0000313" key="10">
    <source>
        <dbReference type="EMBL" id="CAH1780497.1"/>
    </source>
</evidence>
<evidence type="ECO:0000256" key="7">
    <source>
        <dbReference type="ARBA" id="ARBA00040047"/>
    </source>
</evidence>
<dbReference type="PANTHER" id="PTHR13768">
    <property type="entry name" value="SOLUBLE NSF ATTACHMENT PROTEIN SNAP"/>
    <property type="match status" value="1"/>
</dbReference>
<evidence type="ECO:0000256" key="5">
    <source>
        <dbReference type="ARBA" id="ARBA00022927"/>
    </source>
</evidence>
<sequence>MANKEKKISEGLEHMELAAKCLKTSFFKWKPDLDGAVSEYGKAAVCFKNGKALEKAREAYIKTADTQCQANSHFHAGKSYEQAAMICRDMKDHDQAAHWAVQASNFFLEYGTPDTACSALERAGKMIEPVQPEKAIELYRRAQDVAEMEDRPRQAAEMAGKVARIYIRLKKHEQAYTALEKEMTLWSGVENFPMVNKLVVAAVLLQLHLGDYIAADKMYKSSMSVPGFGSSEEAMCLEELLTAYDEGDQEKATEVLRRPIIRYMENDFTKLARDLTVPGGRVGTNPNPTDGAGETVGDDEDDEYSGGLC</sequence>
<protein>
    <recommendedName>
        <fullName evidence="7">Gamma-soluble NSF attachment protein</fullName>
    </recommendedName>
    <alternativeName>
        <fullName evidence="8">N-ethylmaleimide-sensitive factor attachment protein gamma</fullName>
    </alternativeName>
</protein>
<keyword evidence="5" id="KW-0653">Protein transport</keyword>
<dbReference type="GO" id="GO:0016192">
    <property type="term" value="P:vesicle-mediated transport"/>
    <property type="evidence" value="ECO:0007669"/>
    <property type="project" value="UniProtKB-KW"/>
</dbReference>
<feature type="region of interest" description="Disordered" evidence="9">
    <location>
        <begin position="277"/>
        <end position="309"/>
    </location>
</feature>
<dbReference type="GO" id="GO:0005774">
    <property type="term" value="C:vacuolar membrane"/>
    <property type="evidence" value="ECO:0007669"/>
    <property type="project" value="TreeGrafter"/>
</dbReference>
<evidence type="ECO:0000256" key="3">
    <source>
        <dbReference type="ARBA" id="ARBA00022448"/>
    </source>
</evidence>
<feature type="compositionally biased region" description="Acidic residues" evidence="9">
    <location>
        <begin position="296"/>
        <end position="309"/>
    </location>
</feature>
<dbReference type="EMBL" id="CAIIXF020000003">
    <property type="protein sequence ID" value="CAH1780497.1"/>
    <property type="molecule type" value="Genomic_DNA"/>
</dbReference>
<dbReference type="PANTHER" id="PTHR13768:SF2">
    <property type="entry name" value="GAMMA-SOLUBLE NSF ATTACHMENT PROTEIN"/>
    <property type="match status" value="1"/>
</dbReference>
<dbReference type="AlphaFoldDB" id="A0A8J1UPS2"/>
<dbReference type="Pfam" id="PF14938">
    <property type="entry name" value="SNAP"/>
    <property type="match status" value="1"/>
</dbReference>
<dbReference type="Gene3D" id="1.25.40.10">
    <property type="entry name" value="Tetratricopeptide repeat domain"/>
    <property type="match status" value="1"/>
</dbReference>
<keyword evidence="4" id="KW-0931">ER-Golgi transport</keyword>
<keyword evidence="11" id="KW-1185">Reference proteome</keyword>
<evidence type="ECO:0000313" key="11">
    <source>
        <dbReference type="Proteomes" id="UP000749559"/>
    </source>
</evidence>
<dbReference type="GO" id="GO:0019905">
    <property type="term" value="F:syntaxin binding"/>
    <property type="evidence" value="ECO:0007669"/>
    <property type="project" value="TreeGrafter"/>
</dbReference>
<proteinExistence type="inferred from homology"/>
<reference evidence="10" key="1">
    <citation type="submission" date="2022-03" db="EMBL/GenBank/DDBJ databases">
        <authorList>
            <person name="Martin C."/>
        </authorList>
    </citation>
    <scope>NUCLEOTIDE SEQUENCE</scope>
</reference>
<name>A0A8J1UPS2_OWEFU</name>
<keyword evidence="6" id="KW-0472">Membrane</keyword>
<dbReference type="SUPFAM" id="SSF48452">
    <property type="entry name" value="TPR-like"/>
    <property type="match status" value="1"/>
</dbReference>
<evidence type="ECO:0000256" key="9">
    <source>
        <dbReference type="SAM" id="MobiDB-lite"/>
    </source>
</evidence>
<comment type="subcellular location">
    <subcellularLocation>
        <location evidence="1">Membrane</location>
        <topology evidence="1">Peripheral membrane protein</topology>
    </subcellularLocation>
</comment>
<comment type="caution">
    <text evidence="10">The sequence shown here is derived from an EMBL/GenBank/DDBJ whole genome shotgun (WGS) entry which is preliminary data.</text>
</comment>
<dbReference type="GO" id="GO:0005483">
    <property type="term" value="F:soluble NSF attachment protein activity"/>
    <property type="evidence" value="ECO:0007669"/>
    <property type="project" value="TreeGrafter"/>
</dbReference>
<accession>A0A8J1UPS2</accession>
<organism evidence="10 11">
    <name type="scientific">Owenia fusiformis</name>
    <name type="common">Polychaete worm</name>
    <dbReference type="NCBI Taxonomy" id="6347"/>
    <lineage>
        <taxon>Eukaryota</taxon>
        <taxon>Metazoa</taxon>
        <taxon>Spiralia</taxon>
        <taxon>Lophotrochozoa</taxon>
        <taxon>Annelida</taxon>
        <taxon>Polychaeta</taxon>
        <taxon>Sedentaria</taxon>
        <taxon>Canalipalpata</taxon>
        <taxon>Sabellida</taxon>
        <taxon>Oweniida</taxon>
        <taxon>Oweniidae</taxon>
        <taxon>Owenia</taxon>
    </lineage>
</organism>
<evidence type="ECO:0000256" key="8">
    <source>
        <dbReference type="ARBA" id="ARBA00042485"/>
    </source>
</evidence>
<comment type="similarity">
    <text evidence="2">Belongs to the SNAP family.</text>
</comment>